<dbReference type="PANTHER" id="PTHR48026:SF2">
    <property type="entry name" value="HETEROGENEOUS NUCLEAR RIBONUCLEOPROTEIN A1-RELATED"/>
    <property type="match status" value="1"/>
</dbReference>
<accession>A0AAW0HNL1</accession>
<dbReference type="Pfam" id="PF00076">
    <property type="entry name" value="RRM_1"/>
    <property type="match status" value="1"/>
</dbReference>
<dbReference type="InterPro" id="IPR000504">
    <property type="entry name" value="RRM_dom"/>
</dbReference>
<evidence type="ECO:0000259" key="3">
    <source>
        <dbReference type="PROSITE" id="PS50102"/>
    </source>
</evidence>
<evidence type="ECO:0000256" key="1">
    <source>
        <dbReference type="ARBA" id="ARBA00022884"/>
    </source>
</evidence>
<feature type="domain" description="RRM" evidence="3">
    <location>
        <begin position="1"/>
        <end position="78"/>
    </location>
</feature>
<evidence type="ECO:0000256" key="2">
    <source>
        <dbReference type="PROSITE-ProRule" id="PRU00176"/>
    </source>
</evidence>
<sequence>MFFVGDIKQDTGEHHLQEYFEQYGNTEVIEIVTGRGSGQTRSFAFIPVDNHDAVAAVQKEHSVNGHKSEVSPVEARDG</sequence>
<dbReference type="InterPro" id="IPR035979">
    <property type="entry name" value="RBD_domain_sf"/>
</dbReference>
<dbReference type="Gene3D" id="3.30.70.330">
    <property type="match status" value="1"/>
</dbReference>
<dbReference type="SUPFAM" id="SSF54928">
    <property type="entry name" value="RNA-binding domain, RBD"/>
    <property type="match status" value="1"/>
</dbReference>
<reference evidence="4 5" key="1">
    <citation type="journal article" date="2023" name="bioRxiv">
        <title>Conserved and derived expression patterns and positive selection on dental genes reveal complex evolutionary context of ever-growing rodent molars.</title>
        <authorList>
            <person name="Calamari Z.T."/>
            <person name="Song A."/>
            <person name="Cohen E."/>
            <person name="Akter M."/>
            <person name="Roy R.D."/>
            <person name="Hallikas O."/>
            <person name="Christensen M.M."/>
            <person name="Li P."/>
            <person name="Marangoni P."/>
            <person name="Jernvall J."/>
            <person name="Klein O.D."/>
        </authorList>
    </citation>
    <scope>NUCLEOTIDE SEQUENCE [LARGE SCALE GENOMIC DNA]</scope>
    <source>
        <strain evidence="4">V071</strain>
    </source>
</reference>
<proteinExistence type="predicted"/>
<dbReference type="GO" id="GO:0000398">
    <property type="term" value="P:mRNA splicing, via spliceosome"/>
    <property type="evidence" value="ECO:0007669"/>
    <property type="project" value="TreeGrafter"/>
</dbReference>
<evidence type="ECO:0000313" key="5">
    <source>
        <dbReference type="Proteomes" id="UP001488838"/>
    </source>
</evidence>
<dbReference type="InterPro" id="IPR012677">
    <property type="entry name" value="Nucleotide-bd_a/b_plait_sf"/>
</dbReference>
<dbReference type="EMBL" id="JBBHLL010000429">
    <property type="protein sequence ID" value="KAK7803205.1"/>
    <property type="molecule type" value="Genomic_DNA"/>
</dbReference>
<organism evidence="4 5">
    <name type="scientific">Myodes glareolus</name>
    <name type="common">Bank vole</name>
    <name type="synonym">Clethrionomys glareolus</name>
    <dbReference type="NCBI Taxonomy" id="447135"/>
    <lineage>
        <taxon>Eukaryota</taxon>
        <taxon>Metazoa</taxon>
        <taxon>Chordata</taxon>
        <taxon>Craniata</taxon>
        <taxon>Vertebrata</taxon>
        <taxon>Euteleostomi</taxon>
        <taxon>Mammalia</taxon>
        <taxon>Eutheria</taxon>
        <taxon>Euarchontoglires</taxon>
        <taxon>Glires</taxon>
        <taxon>Rodentia</taxon>
        <taxon>Myomorpha</taxon>
        <taxon>Muroidea</taxon>
        <taxon>Cricetidae</taxon>
        <taxon>Arvicolinae</taxon>
        <taxon>Myodes</taxon>
    </lineage>
</organism>
<evidence type="ECO:0000313" key="4">
    <source>
        <dbReference type="EMBL" id="KAK7803205.1"/>
    </source>
</evidence>
<dbReference type="GO" id="GO:0071013">
    <property type="term" value="C:catalytic step 2 spliceosome"/>
    <property type="evidence" value="ECO:0007669"/>
    <property type="project" value="TreeGrafter"/>
</dbReference>
<protein>
    <recommendedName>
        <fullName evidence="3">RRM domain-containing protein</fullName>
    </recommendedName>
</protein>
<dbReference type="AlphaFoldDB" id="A0AAW0HNL1"/>
<name>A0AAW0HNL1_MYOGA</name>
<dbReference type="PROSITE" id="PS50102">
    <property type="entry name" value="RRM"/>
    <property type="match status" value="1"/>
</dbReference>
<dbReference type="PANTHER" id="PTHR48026">
    <property type="entry name" value="HOMOLOGOUS TO DROSOPHILA SQD (SQUID) PROTEIN"/>
    <property type="match status" value="1"/>
</dbReference>
<gene>
    <name evidence="4" type="ORF">U0070_003630</name>
</gene>
<keyword evidence="5" id="KW-1185">Reference proteome</keyword>
<keyword evidence="1 2" id="KW-0694">RNA-binding</keyword>
<dbReference type="Proteomes" id="UP001488838">
    <property type="component" value="Unassembled WGS sequence"/>
</dbReference>
<dbReference type="GO" id="GO:0003730">
    <property type="term" value="F:mRNA 3'-UTR binding"/>
    <property type="evidence" value="ECO:0007669"/>
    <property type="project" value="TreeGrafter"/>
</dbReference>
<comment type="caution">
    <text evidence="4">The sequence shown here is derived from an EMBL/GenBank/DDBJ whole genome shotgun (WGS) entry which is preliminary data.</text>
</comment>
<dbReference type="SMART" id="SM00360">
    <property type="entry name" value="RRM"/>
    <property type="match status" value="1"/>
</dbReference>